<dbReference type="AlphaFoldDB" id="A0A1F6E019"/>
<dbReference type="Pfam" id="PF22807">
    <property type="entry name" value="TrAA12"/>
    <property type="match status" value="1"/>
</dbReference>
<dbReference type="PANTHER" id="PTHR19328">
    <property type="entry name" value="HEDGEHOG-INTERACTING PROTEIN"/>
    <property type="match status" value="1"/>
</dbReference>
<dbReference type="InterPro" id="IPR011041">
    <property type="entry name" value="Quinoprot_gluc/sorb_DH_b-prop"/>
</dbReference>
<reference evidence="2 3" key="1">
    <citation type="journal article" date="2016" name="Nat. Commun.">
        <title>Thousands of microbial genomes shed light on interconnected biogeochemical processes in an aquifer system.</title>
        <authorList>
            <person name="Anantharaman K."/>
            <person name="Brown C.T."/>
            <person name="Hug L.A."/>
            <person name="Sharon I."/>
            <person name="Castelle C.J."/>
            <person name="Probst A.J."/>
            <person name="Thomas B.C."/>
            <person name="Singh A."/>
            <person name="Wilkins M.J."/>
            <person name="Karaoz U."/>
            <person name="Brodie E.L."/>
            <person name="Williams K.H."/>
            <person name="Hubbard S.S."/>
            <person name="Banfield J.F."/>
        </authorList>
    </citation>
    <scope>NUCLEOTIDE SEQUENCE [LARGE SCALE GENOMIC DNA]</scope>
</reference>
<gene>
    <name evidence="2" type="ORF">A3C21_00600</name>
</gene>
<dbReference type="PANTHER" id="PTHR19328:SF53">
    <property type="entry name" value="MEMBRANE PROTEIN"/>
    <property type="match status" value="1"/>
</dbReference>
<feature type="domain" description="Pyrroloquinoline quinone-dependent pyranose dehydrogenase beta-propeller" evidence="1">
    <location>
        <begin position="56"/>
        <end position="409"/>
    </location>
</feature>
<evidence type="ECO:0000259" key="1">
    <source>
        <dbReference type="Pfam" id="PF22807"/>
    </source>
</evidence>
<accession>A0A1F6E019</accession>
<sequence>MGNTRMNKAGTLLVIVILALAGLLLAAPVRDFVSGILPIARPAPPLPPAGEPLPFSLPEGFTAYLLADNVPGARVMARDPGGALLVSLMNSGKVVALLPRADGSSERIVLLEGLQKPHGLAVRCTERCELYVAEEDGVSVYQYAFDEATKTHRPVNGKKILDLPDGGHSTRSLLFMPDPNDHKLLVSVGSSCNVCIEADERRAKLLIANADGSDLKEYATGLRNTVFMAIHYVTGDIWGAEMGRDHLGDDLPPDEVNIIREGGWYGWPWFYGKNVEDPALRSKRNWDGSLTGIDPLFAQEAVPSHIDIPAHSALLGLAFIPEEGWPEEWWYDLLVAYHGSWNRSVPTGYKIVRFPLDAEGNPEGPPVDFMTGFMTESGEARGRPVDILIEPGGVIYVSDDRAGAIYRIVRTTED</sequence>
<dbReference type="EMBL" id="MFLN01000035">
    <property type="protein sequence ID" value="OGG66900.1"/>
    <property type="molecule type" value="Genomic_DNA"/>
</dbReference>
<dbReference type="InterPro" id="IPR011042">
    <property type="entry name" value="6-blade_b-propeller_TolB-like"/>
</dbReference>
<organism evidence="2 3">
    <name type="scientific">Candidatus Kaiserbacteria bacterium RIFCSPHIGHO2_02_FULL_59_21</name>
    <dbReference type="NCBI Taxonomy" id="1798500"/>
    <lineage>
        <taxon>Bacteria</taxon>
        <taxon>Candidatus Kaiseribacteriota</taxon>
    </lineage>
</organism>
<protein>
    <recommendedName>
        <fullName evidence="1">Pyrroloquinoline quinone-dependent pyranose dehydrogenase beta-propeller domain-containing protein</fullName>
    </recommendedName>
</protein>
<evidence type="ECO:0000313" key="2">
    <source>
        <dbReference type="EMBL" id="OGG66900.1"/>
    </source>
</evidence>
<dbReference type="Proteomes" id="UP000178572">
    <property type="component" value="Unassembled WGS sequence"/>
</dbReference>
<evidence type="ECO:0000313" key="3">
    <source>
        <dbReference type="Proteomes" id="UP000178572"/>
    </source>
</evidence>
<dbReference type="STRING" id="1798500.A3C21_00600"/>
<dbReference type="InterPro" id="IPR054539">
    <property type="entry name" value="Beta-prop_PDH"/>
</dbReference>
<name>A0A1F6E019_9BACT</name>
<proteinExistence type="predicted"/>
<comment type="caution">
    <text evidence="2">The sequence shown here is derived from an EMBL/GenBank/DDBJ whole genome shotgun (WGS) entry which is preliminary data.</text>
</comment>
<dbReference type="Gene3D" id="2.120.10.30">
    <property type="entry name" value="TolB, C-terminal domain"/>
    <property type="match status" value="1"/>
</dbReference>
<dbReference type="SUPFAM" id="SSF50952">
    <property type="entry name" value="Soluble quinoprotein glucose dehydrogenase"/>
    <property type="match status" value="1"/>
</dbReference>